<keyword evidence="2" id="KW-1003">Cell membrane</keyword>
<keyword evidence="6 7" id="KW-0472">Membrane</keyword>
<proteinExistence type="predicted"/>
<name>A0A497EK03_9CREN</name>
<keyword evidence="3 7" id="KW-0812">Transmembrane</keyword>
<gene>
    <name evidence="9" type="ORF">DRJ31_09875</name>
</gene>
<feature type="transmembrane region" description="Helical" evidence="7">
    <location>
        <begin position="36"/>
        <end position="56"/>
    </location>
</feature>
<dbReference type="InterPro" id="IPR003918">
    <property type="entry name" value="NADH_UbQ_OxRdtase"/>
</dbReference>
<evidence type="ECO:0000313" key="10">
    <source>
        <dbReference type="Proteomes" id="UP000278475"/>
    </source>
</evidence>
<feature type="non-terminal residue" evidence="9">
    <location>
        <position position="372"/>
    </location>
</feature>
<dbReference type="GO" id="GO:0005886">
    <property type="term" value="C:plasma membrane"/>
    <property type="evidence" value="ECO:0007669"/>
    <property type="project" value="UniProtKB-SubCell"/>
</dbReference>
<dbReference type="PRINTS" id="PR01437">
    <property type="entry name" value="NUOXDRDTASE4"/>
</dbReference>
<dbReference type="InterPro" id="IPR052175">
    <property type="entry name" value="ComplexI-like_HydComp"/>
</dbReference>
<feature type="transmembrane region" description="Helical" evidence="7">
    <location>
        <begin position="76"/>
        <end position="99"/>
    </location>
</feature>
<feature type="transmembrane region" description="Helical" evidence="7">
    <location>
        <begin position="111"/>
        <end position="128"/>
    </location>
</feature>
<evidence type="ECO:0000256" key="6">
    <source>
        <dbReference type="ARBA" id="ARBA00023136"/>
    </source>
</evidence>
<reference evidence="9 10" key="1">
    <citation type="submission" date="2018-06" db="EMBL/GenBank/DDBJ databases">
        <title>Extensive metabolic versatility and redundancy in microbially diverse, dynamic hydrothermal sediments.</title>
        <authorList>
            <person name="Dombrowski N."/>
            <person name="Teske A."/>
            <person name="Baker B.J."/>
        </authorList>
    </citation>
    <scope>NUCLEOTIDE SEQUENCE [LARGE SCALE GENOMIC DNA]</scope>
    <source>
        <strain evidence="9">B66_G16</strain>
    </source>
</reference>
<feature type="transmembrane region" description="Helical" evidence="7">
    <location>
        <begin position="273"/>
        <end position="295"/>
    </location>
</feature>
<feature type="transmembrane region" description="Helical" evidence="7">
    <location>
        <begin position="302"/>
        <end position="322"/>
    </location>
</feature>
<feature type="transmembrane region" description="Helical" evidence="7">
    <location>
        <begin position="207"/>
        <end position="232"/>
    </location>
</feature>
<dbReference type="GO" id="GO:0016491">
    <property type="term" value="F:oxidoreductase activity"/>
    <property type="evidence" value="ECO:0007669"/>
    <property type="project" value="UniProtKB-KW"/>
</dbReference>
<dbReference type="EMBL" id="QMQV01000176">
    <property type="protein sequence ID" value="RLE46574.1"/>
    <property type="molecule type" value="Genomic_DNA"/>
</dbReference>
<feature type="transmembrane region" description="Helical" evidence="7">
    <location>
        <begin position="244"/>
        <end position="267"/>
    </location>
</feature>
<evidence type="ECO:0000313" key="9">
    <source>
        <dbReference type="EMBL" id="RLE46574.1"/>
    </source>
</evidence>
<evidence type="ECO:0000256" key="1">
    <source>
        <dbReference type="ARBA" id="ARBA00004651"/>
    </source>
</evidence>
<organism evidence="9 10">
    <name type="scientific">Thermoproteota archaeon</name>
    <dbReference type="NCBI Taxonomy" id="2056631"/>
    <lineage>
        <taxon>Archaea</taxon>
        <taxon>Thermoproteota</taxon>
    </lineage>
</organism>
<evidence type="ECO:0000259" key="8">
    <source>
        <dbReference type="Pfam" id="PF00361"/>
    </source>
</evidence>
<dbReference type="Proteomes" id="UP000278475">
    <property type="component" value="Unassembled WGS sequence"/>
</dbReference>
<dbReference type="PANTHER" id="PTHR42682">
    <property type="entry name" value="HYDROGENASE-4 COMPONENT F"/>
    <property type="match status" value="1"/>
</dbReference>
<dbReference type="GO" id="GO:0042773">
    <property type="term" value="P:ATP synthesis coupled electron transport"/>
    <property type="evidence" value="ECO:0007669"/>
    <property type="project" value="InterPro"/>
</dbReference>
<dbReference type="InterPro" id="IPR001750">
    <property type="entry name" value="ND/Mrp_TM"/>
</dbReference>
<comment type="caution">
    <text evidence="9">The sequence shown here is derived from an EMBL/GenBank/DDBJ whole genome shotgun (WGS) entry which is preliminary data.</text>
</comment>
<accession>A0A497EK03</accession>
<keyword evidence="5" id="KW-0560">Oxidoreductase</keyword>
<evidence type="ECO:0000256" key="3">
    <source>
        <dbReference type="ARBA" id="ARBA00022692"/>
    </source>
</evidence>
<dbReference type="GO" id="GO:0008137">
    <property type="term" value="F:NADH dehydrogenase (ubiquinone) activity"/>
    <property type="evidence" value="ECO:0007669"/>
    <property type="project" value="InterPro"/>
</dbReference>
<evidence type="ECO:0000256" key="7">
    <source>
        <dbReference type="SAM" id="Phobius"/>
    </source>
</evidence>
<keyword evidence="4 7" id="KW-1133">Transmembrane helix</keyword>
<feature type="transmembrane region" description="Helical" evidence="7">
    <location>
        <begin position="163"/>
        <end position="187"/>
    </location>
</feature>
<dbReference type="AlphaFoldDB" id="A0A497EK03"/>
<protein>
    <recommendedName>
        <fullName evidence="8">NADH:quinone oxidoreductase/Mrp antiporter transmembrane domain-containing protein</fullName>
    </recommendedName>
</protein>
<evidence type="ECO:0000256" key="4">
    <source>
        <dbReference type="ARBA" id="ARBA00022989"/>
    </source>
</evidence>
<feature type="transmembrane region" description="Helical" evidence="7">
    <location>
        <begin position="6"/>
        <end position="24"/>
    </location>
</feature>
<evidence type="ECO:0000256" key="2">
    <source>
        <dbReference type="ARBA" id="ARBA00022475"/>
    </source>
</evidence>
<feature type="domain" description="NADH:quinone oxidoreductase/Mrp antiporter transmembrane" evidence="8">
    <location>
        <begin position="128"/>
        <end position="372"/>
    </location>
</feature>
<sequence>MNPFMPLFLLLGGSLASLLVDRFLEKMGAIKWRGYLAAFILAITLFLFSWEAYLGVEIAEFRIIGPESPLTSSLRIDYFVIFFSIMFCGLGLAVCIYSFRYFGSEVGLDRYYLLLLGLIAGMVGVILANDLFTLYVFWELMALSSYSLVAFKKLSWEAVEAGFKYLIISVSGSIAILFGISLLYGLAGVLNFTQLESVIGSTKGGMLLYVALLMLIAGFGVKAAIVPLHTWLPDAYTAAPSPASAIIAGGSTGLGVLVLCKLLFFLFPHLVTVWATFFAVFSVLNMLVGNVAGLLQDDVKRILAYSSIAHVGYIFIGVAAGTRLGLTGVLLHTFNHGILKALAFLCIGAIEYRLNARSLNDIAGIGRRMPIT</sequence>
<evidence type="ECO:0000256" key="5">
    <source>
        <dbReference type="ARBA" id="ARBA00023002"/>
    </source>
</evidence>
<dbReference type="Pfam" id="PF00361">
    <property type="entry name" value="Proton_antipo_M"/>
    <property type="match status" value="1"/>
</dbReference>
<dbReference type="PANTHER" id="PTHR42682:SF4">
    <property type="entry name" value="NADH-UBIQUINONE_PLASTOQUINONE"/>
    <property type="match status" value="1"/>
</dbReference>
<comment type="subcellular location">
    <subcellularLocation>
        <location evidence="1">Cell membrane</location>
        <topology evidence="1">Multi-pass membrane protein</topology>
    </subcellularLocation>
</comment>